<dbReference type="PROSITE" id="PS51186">
    <property type="entry name" value="GNAT"/>
    <property type="match status" value="1"/>
</dbReference>
<organism evidence="2 3">
    <name type="scientific">Pacificimonas flava</name>
    <dbReference type="NCBI Taxonomy" id="1234595"/>
    <lineage>
        <taxon>Bacteria</taxon>
        <taxon>Pseudomonadati</taxon>
        <taxon>Pseudomonadota</taxon>
        <taxon>Alphaproteobacteria</taxon>
        <taxon>Sphingomonadales</taxon>
        <taxon>Sphingosinicellaceae</taxon>
        <taxon>Pacificimonas</taxon>
    </lineage>
</organism>
<feature type="domain" description="N-acetyltransferase" evidence="1">
    <location>
        <begin position="1"/>
        <end position="125"/>
    </location>
</feature>
<comment type="caution">
    <text evidence="2">The sequence shown here is derived from an EMBL/GenBank/DDBJ whole genome shotgun (WGS) entry which is preliminary data.</text>
</comment>
<proteinExistence type="predicted"/>
<dbReference type="SUPFAM" id="SSF55729">
    <property type="entry name" value="Acyl-CoA N-acyltransferases (Nat)"/>
    <property type="match status" value="1"/>
</dbReference>
<reference evidence="2 3" key="1">
    <citation type="journal article" date="2013" name="Genome Announc.">
        <title>Draft Genome Sequence of Strain JLT2015T, Belonging to the Family Sphingomonadaceae of the Alphaproteobacteria.</title>
        <authorList>
            <person name="Tang K."/>
            <person name="Liu K."/>
            <person name="Li S."/>
            <person name="Jiao N."/>
        </authorList>
    </citation>
    <scope>NUCLEOTIDE SEQUENCE [LARGE SCALE GENOMIC DNA]</scope>
    <source>
        <strain evidence="2 3">JLT2015</strain>
    </source>
</reference>
<dbReference type="EMBL" id="AMRV01000005">
    <property type="protein sequence ID" value="EMD82700.1"/>
    <property type="molecule type" value="Genomic_DNA"/>
</dbReference>
<dbReference type="GO" id="GO:0016747">
    <property type="term" value="F:acyltransferase activity, transferring groups other than amino-acyl groups"/>
    <property type="evidence" value="ECO:0007669"/>
    <property type="project" value="InterPro"/>
</dbReference>
<evidence type="ECO:0000313" key="3">
    <source>
        <dbReference type="Proteomes" id="UP000011717"/>
    </source>
</evidence>
<gene>
    <name evidence="2" type="ORF">C725_1740</name>
</gene>
<dbReference type="RefSeq" id="WP_008601909.1">
    <property type="nucleotide sequence ID" value="NZ_AMRV01000005.1"/>
</dbReference>
<keyword evidence="3" id="KW-1185">Reference proteome</keyword>
<protein>
    <submittedName>
        <fullName evidence="2">GCN5-related N-acetyltransferase</fullName>
    </submittedName>
</protein>
<dbReference type="Gene3D" id="3.40.630.30">
    <property type="match status" value="1"/>
</dbReference>
<evidence type="ECO:0000259" key="1">
    <source>
        <dbReference type="PROSITE" id="PS51186"/>
    </source>
</evidence>
<dbReference type="AlphaFoldDB" id="M2SBE3"/>
<dbReference type="InterPro" id="IPR016181">
    <property type="entry name" value="Acyl_CoA_acyltransferase"/>
</dbReference>
<dbReference type="InterPro" id="IPR000182">
    <property type="entry name" value="GNAT_dom"/>
</dbReference>
<accession>M2SBE3</accession>
<dbReference type="Pfam" id="PF00583">
    <property type="entry name" value="Acetyltransf_1"/>
    <property type="match status" value="1"/>
</dbReference>
<dbReference type="CDD" id="cd04301">
    <property type="entry name" value="NAT_SF"/>
    <property type="match status" value="1"/>
</dbReference>
<evidence type="ECO:0000313" key="2">
    <source>
        <dbReference type="EMBL" id="EMD82700.1"/>
    </source>
</evidence>
<sequence>MKRAFDQPDEANLVRQLRQDGAAKIEHVAVEGEHIVGHVMLSAMESPPRSLGLAPLSVAPEREGEGIGGMLVRAGVSAARRQGWQAIFCLGEPDYYEKFGFTAEAAAPYPSDYSGPHFLMGWFGKKPAIAPADYAPAFSGISV</sequence>
<dbReference type="Proteomes" id="UP000011717">
    <property type="component" value="Unassembled WGS sequence"/>
</dbReference>
<keyword evidence="2" id="KW-0808">Transferase</keyword>
<name>M2SBE3_9SPHN</name>
<dbReference type="OrthoDB" id="9797178at2"/>